<evidence type="ECO:0000313" key="2">
    <source>
        <dbReference type="EMBL" id="QHC35991.1"/>
    </source>
</evidence>
<dbReference type="AlphaFoldDB" id="A0A857FNW6"/>
<sequence length="186" mass="21401">MSQTLSDTRLQALMADVAALRAESDIRRLISRYAFLCDTPLPDPTLPDDDARVEAIVDLYAPDAVWEGVGEYYDNQFGQVQGHDGIRAHFRKFWARRNPSLVLNCHYMTSEQIHVHGDEADGQWVHFQPWIFSDGTSVLRSSRLNNRFRMVDGVWKIARYRTENVFIAPLPQGWAESFPSRSDLMK</sequence>
<feature type="domain" description="SnoaL-like" evidence="1">
    <location>
        <begin position="19"/>
        <end position="161"/>
    </location>
</feature>
<organism evidence="2 3">
    <name type="scientific">Komagataeibacter xylinus</name>
    <name type="common">Gluconacetobacter xylinus</name>
    <dbReference type="NCBI Taxonomy" id="28448"/>
    <lineage>
        <taxon>Bacteria</taxon>
        <taxon>Pseudomonadati</taxon>
        <taxon>Pseudomonadota</taxon>
        <taxon>Alphaproteobacteria</taxon>
        <taxon>Acetobacterales</taxon>
        <taxon>Acetobacteraceae</taxon>
        <taxon>Komagataeibacter</taxon>
    </lineage>
</organism>
<name>A0A857FNW6_KOMXY</name>
<dbReference type="Proteomes" id="UP000464674">
    <property type="component" value="Chromosome"/>
</dbReference>
<proteinExistence type="predicted"/>
<evidence type="ECO:0000313" key="3">
    <source>
        <dbReference type="Proteomes" id="UP000464674"/>
    </source>
</evidence>
<dbReference type="OrthoDB" id="8686501at2"/>
<gene>
    <name evidence="2" type="ORF">FMA36_11270</name>
</gene>
<dbReference type="InterPro" id="IPR032710">
    <property type="entry name" value="NTF2-like_dom_sf"/>
</dbReference>
<accession>A0A857FNW6</accession>
<reference evidence="2 3" key="1">
    <citation type="journal article" date="2020" name="Carbohydr. Polym.">
        <title>Characterization and optimization of production of bacterial cellulose from strain CGMCC 17276 based on whole-genome analysis.</title>
        <authorList>
            <person name="Lu T."/>
            <person name="Gao H."/>
            <person name="Liao B."/>
            <person name="Wu J."/>
            <person name="Zhang W."/>
            <person name="Huang J."/>
            <person name="Liu M."/>
            <person name="Huang J."/>
            <person name="Chang Z."/>
            <person name="Jin M."/>
            <person name="Yi Z."/>
            <person name="Jiang D."/>
        </authorList>
    </citation>
    <scope>NUCLEOTIDE SEQUENCE [LARGE SCALE GENOMIC DNA]</scope>
    <source>
        <strain evidence="2 3">CGMCC 17276</strain>
    </source>
</reference>
<dbReference type="Gene3D" id="3.10.450.50">
    <property type="match status" value="1"/>
</dbReference>
<evidence type="ECO:0000259" key="1">
    <source>
        <dbReference type="Pfam" id="PF13577"/>
    </source>
</evidence>
<dbReference type="EMBL" id="CP041348">
    <property type="protein sequence ID" value="QHC35991.1"/>
    <property type="molecule type" value="Genomic_DNA"/>
</dbReference>
<dbReference type="RefSeq" id="WP_159262368.1">
    <property type="nucleotide sequence ID" value="NZ_CP041348.1"/>
</dbReference>
<dbReference type="SUPFAM" id="SSF54427">
    <property type="entry name" value="NTF2-like"/>
    <property type="match status" value="1"/>
</dbReference>
<protein>
    <submittedName>
        <fullName evidence="2">Nuclear transport factor 2 family protein</fullName>
    </submittedName>
</protein>
<dbReference type="Pfam" id="PF13577">
    <property type="entry name" value="SnoaL_4"/>
    <property type="match status" value="1"/>
</dbReference>
<dbReference type="InterPro" id="IPR037401">
    <property type="entry name" value="SnoaL-like"/>
</dbReference>